<evidence type="ECO:0000313" key="8">
    <source>
        <dbReference type="Proteomes" id="UP000515203"/>
    </source>
</evidence>
<keyword evidence="6" id="KW-0206">Cytoskeleton</keyword>
<dbReference type="GO" id="GO:0005524">
    <property type="term" value="F:ATP binding"/>
    <property type="evidence" value="ECO:0007669"/>
    <property type="project" value="UniProtKB-KW"/>
</dbReference>
<dbReference type="PANTHER" id="PTHR11937">
    <property type="entry name" value="ACTIN"/>
    <property type="match status" value="1"/>
</dbReference>
<dbReference type="AlphaFoldDB" id="A0A6P3FRL5"/>
<dbReference type="FunFam" id="3.30.420.40:FF:000131">
    <property type="entry name" value="Actin, alpha skeletal muscle"/>
    <property type="match status" value="1"/>
</dbReference>
<dbReference type="InParanoid" id="A0A6P3FRL5"/>
<evidence type="ECO:0000256" key="6">
    <source>
        <dbReference type="ARBA" id="ARBA00023212"/>
    </source>
</evidence>
<dbReference type="GeneID" id="101559917"/>
<dbReference type="SUPFAM" id="SSF53067">
    <property type="entry name" value="Actin-like ATPase domain"/>
    <property type="match status" value="1"/>
</dbReference>
<dbReference type="SMART" id="SM00268">
    <property type="entry name" value="ACTIN"/>
    <property type="match status" value="1"/>
</dbReference>
<accession>A0A6P3FRL5</accession>
<evidence type="ECO:0000313" key="9">
    <source>
        <dbReference type="RefSeq" id="XP_004645493.2"/>
    </source>
</evidence>
<evidence type="ECO:0000256" key="7">
    <source>
        <dbReference type="RuleBase" id="RU000487"/>
    </source>
</evidence>
<evidence type="ECO:0000256" key="3">
    <source>
        <dbReference type="ARBA" id="ARBA00022490"/>
    </source>
</evidence>
<name>A0A6P3FRL5_OCTDE</name>
<reference evidence="9" key="1">
    <citation type="submission" date="2025-08" db="UniProtKB">
        <authorList>
            <consortium name="RefSeq"/>
        </authorList>
    </citation>
    <scope>IDENTIFICATION</scope>
</reference>
<evidence type="ECO:0000256" key="5">
    <source>
        <dbReference type="ARBA" id="ARBA00022840"/>
    </source>
</evidence>
<keyword evidence="4" id="KW-0547">Nucleotide-binding</keyword>
<keyword evidence="3" id="KW-0963">Cytoplasm</keyword>
<dbReference type="RefSeq" id="XP_004645493.2">
    <property type="nucleotide sequence ID" value="XM_004645436.2"/>
</dbReference>
<dbReference type="Gene3D" id="3.30.420.40">
    <property type="match status" value="2"/>
</dbReference>
<dbReference type="GO" id="GO:0005856">
    <property type="term" value="C:cytoskeleton"/>
    <property type="evidence" value="ECO:0007669"/>
    <property type="project" value="UniProtKB-SubCell"/>
</dbReference>
<organism evidence="8 9">
    <name type="scientific">Octodon degus</name>
    <name type="common">Degu</name>
    <name type="synonym">Sciurus degus</name>
    <dbReference type="NCBI Taxonomy" id="10160"/>
    <lineage>
        <taxon>Eukaryota</taxon>
        <taxon>Metazoa</taxon>
        <taxon>Chordata</taxon>
        <taxon>Craniata</taxon>
        <taxon>Vertebrata</taxon>
        <taxon>Euteleostomi</taxon>
        <taxon>Mammalia</taxon>
        <taxon>Eutheria</taxon>
        <taxon>Euarchontoglires</taxon>
        <taxon>Glires</taxon>
        <taxon>Rodentia</taxon>
        <taxon>Hystricomorpha</taxon>
        <taxon>Octodontidae</taxon>
        <taxon>Octodon</taxon>
    </lineage>
</organism>
<comment type="similarity">
    <text evidence="2 7">Belongs to the actin family.</text>
</comment>
<evidence type="ECO:0000256" key="2">
    <source>
        <dbReference type="ARBA" id="ARBA00006752"/>
    </source>
</evidence>
<keyword evidence="5" id="KW-0067">ATP-binding</keyword>
<dbReference type="Pfam" id="PF00022">
    <property type="entry name" value="Actin"/>
    <property type="match status" value="1"/>
</dbReference>
<gene>
    <name evidence="9" type="primary">LOC101559917</name>
</gene>
<dbReference type="InterPro" id="IPR004000">
    <property type="entry name" value="Actin"/>
</dbReference>
<dbReference type="Proteomes" id="UP000515203">
    <property type="component" value="Unplaced"/>
</dbReference>
<sequence length="149" mass="16674">MATAASSSSLEKSYELPDGQVITIGNKHFWCPEALFQPSFLGMESCGIHETTFNSIMKYNVDIRKDMYANTVLSGGTTMYPGIADRMQKEITALAPSTMKITIVAPPERKYFVWICGSLLALLSTFQQIWTSKQEYDESGPSIVHRKCF</sequence>
<evidence type="ECO:0000256" key="1">
    <source>
        <dbReference type="ARBA" id="ARBA00004245"/>
    </source>
</evidence>
<evidence type="ECO:0000256" key="4">
    <source>
        <dbReference type="ARBA" id="ARBA00022741"/>
    </source>
</evidence>
<proteinExistence type="inferred from homology"/>
<comment type="subcellular location">
    <subcellularLocation>
        <location evidence="1">Cytoplasm</location>
        <location evidence="1">Cytoskeleton</location>
    </subcellularLocation>
</comment>
<dbReference type="InterPro" id="IPR043129">
    <property type="entry name" value="ATPase_NBD"/>
</dbReference>
<dbReference type="OrthoDB" id="5132116at2759"/>
<protein>
    <submittedName>
        <fullName evidence="9">Actin, cytoplasmic 1-like</fullName>
    </submittedName>
</protein>
<keyword evidence="8" id="KW-1185">Reference proteome</keyword>